<evidence type="ECO:0000313" key="2">
    <source>
        <dbReference type="EMBL" id="KAJ4451465.1"/>
    </source>
</evidence>
<evidence type="ECO:0000313" key="3">
    <source>
        <dbReference type="Proteomes" id="UP001148838"/>
    </source>
</evidence>
<proteinExistence type="predicted"/>
<organism evidence="2 3">
    <name type="scientific">Periplaneta americana</name>
    <name type="common">American cockroach</name>
    <name type="synonym">Blatta americana</name>
    <dbReference type="NCBI Taxonomy" id="6978"/>
    <lineage>
        <taxon>Eukaryota</taxon>
        <taxon>Metazoa</taxon>
        <taxon>Ecdysozoa</taxon>
        <taxon>Arthropoda</taxon>
        <taxon>Hexapoda</taxon>
        <taxon>Insecta</taxon>
        <taxon>Pterygota</taxon>
        <taxon>Neoptera</taxon>
        <taxon>Polyneoptera</taxon>
        <taxon>Dictyoptera</taxon>
        <taxon>Blattodea</taxon>
        <taxon>Blattoidea</taxon>
        <taxon>Blattidae</taxon>
        <taxon>Blattinae</taxon>
        <taxon>Periplaneta</taxon>
    </lineage>
</organism>
<reference evidence="2 3" key="1">
    <citation type="journal article" date="2022" name="Allergy">
        <title>Genome assembly and annotation of Periplaneta americana reveal a comprehensive cockroach allergen profile.</title>
        <authorList>
            <person name="Wang L."/>
            <person name="Xiong Q."/>
            <person name="Saelim N."/>
            <person name="Wang L."/>
            <person name="Nong W."/>
            <person name="Wan A.T."/>
            <person name="Shi M."/>
            <person name="Liu X."/>
            <person name="Cao Q."/>
            <person name="Hui J.H.L."/>
            <person name="Sookrung N."/>
            <person name="Leung T.F."/>
            <person name="Tungtrongchitr A."/>
            <person name="Tsui S.K.W."/>
        </authorList>
    </citation>
    <scope>NUCLEOTIDE SEQUENCE [LARGE SCALE GENOMIC DNA]</scope>
    <source>
        <strain evidence="2">PWHHKU_190912</strain>
    </source>
</reference>
<feature type="compositionally biased region" description="Basic and acidic residues" evidence="1">
    <location>
        <begin position="93"/>
        <end position="113"/>
    </location>
</feature>
<keyword evidence="3" id="KW-1185">Reference proteome</keyword>
<evidence type="ECO:0000256" key="1">
    <source>
        <dbReference type="SAM" id="MobiDB-lite"/>
    </source>
</evidence>
<dbReference type="EMBL" id="JAJSOF020000001">
    <property type="protein sequence ID" value="KAJ4451465.1"/>
    <property type="molecule type" value="Genomic_DNA"/>
</dbReference>
<evidence type="ECO:0008006" key="4">
    <source>
        <dbReference type="Google" id="ProtNLM"/>
    </source>
</evidence>
<gene>
    <name evidence="2" type="ORF">ANN_02927</name>
</gene>
<dbReference type="Proteomes" id="UP001148838">
    <property type="component" value="Unassembled WGS sequence"/>
</dbReference>
<feature type="region of interest" description="Disordered" evidence="1">
    <location>
        <begin position="93"/>
        <end position="126"/>
    </location>
</feature>
<accession>A0ABQ8TXM6</accession>
<name>A0ABQ8TXM6_PERAM</name>
<protein>
    <recommendedName>
        <fullName evidence="4">Mos1 transposase HTH domain-containing protein</fullName>
    </recommendedName>
</protein>
<sequence length="126" mass="14435">MGPVPSQHRDALGELRRVYGGVASDPKSIRLWFNKLLTTGSVLKQSGGARCSVIEEKVEEIERDFREARVNPFARHQGNSMEQQVDLRLDHVGPTHWEKKQETSKEKVVRRESGAQWTRTARERQA</sequence>
<comment type="caution">
    <text evidence="2">The sequence shown here is derived from an EMBL/GenBank/DDBJ whole genome shotgun (WGS) entry which is preliminary data.</text>
</comment>